<feature type="compositionally biased region" description="Polar residues" evidence="2">
    <location>
        <begin position="12"/>
        <end position="29"/>
    </location>
</feature>
<protein>
    <recommendedName>
        <fullName evidence="5">Monopolin complex subunit Csm1/Pcs1 C-terminal domain-containing protein</fullName>
    </recommendedName>
</protein>
<feature type="region of interest" description="Disordered" evidence="2">
    <location>
        <begin position="186"/>
        <end position="218"/>
    </location>
</feature>
<gene>
    <name evidence="3" type="ORF">CVT26_009280</name>
</gene>
<feature type="compositionally biased region" description="Polar residues" evidence="2">
    <location>
        <begin position="197"/>
        <end position="213"/>
    </location>
</feature>
<evidence type="ECO:0000313" key="4">
    <source>
        <dbReference type="Proteomes" id="UP000284706"/>
    </source>
</evidence>
<evidence type="ECO:0000313" key="3">
    <source>
        <dbReference type="EMBL" id="PPQ99998.1"/>
    </source>
</evidence>
<feature type="region of interest" description="Disordered" evidence="2">
    <location>
        <begin position="1"/>
        <end position="152"/>
    </location>
</feature>
<dbReference type="OrthoDB" id="3216420at2759"/>
<keyword evidence="4" id="KW-1185">Reference proteome</keyword>
<evidence type="ECO:0000256" key="1">
    <source>
        <dbReference type="SAM" id="Coils"/>
    </source>
</evidence>
<reference evidence="3 4" key="1">
    <citation type="journal article" date="2018" name="Evol. Lett.">
        <title>Horizontal gene cluster transfer increased hallucinogenic mushroom diversity.</title>
        <authorList>
            <person name="Reynolds H.T."/>
            <person name="Vijayakumar V."/>
            <person name="Gluck-Thaler E."/>
            <person name="Korotkin H.B."/>
            <person name="Matheny P.B."/>
            <person name="Slot J.C."/>
        </authorList>
    </citation>
    <scope>NUCLEOTIDE SEQUENCE [LARGE SCALE GENOMIC DNA]</scope>
    <source>
        <strain evidence="3 4">SRW20</strain>
    </source>
</reference>
<feature type="compositionally biased region" description="Acidic residues" evidence="2">
    <location>
        <begin position="90"/>
        <end position="112"/>
    </location>
</feature>
<dbReference type="CDD" id="cd23787">
    <property type="entry name" value="RWD_CSM1"/>
    <property type="match status" value="1"/>
</dbReference>
<dbReference type="EMBL" id="NHYE01001036">
    <property type="protein sequence ID" value="PPQ99998.1"/>
    <property type="molecule type" value="Genomic_DNA"/>
</dbReference>
<sequence length="540" mass="61349">MSDDSEDFGPLQANTPNKPRAVPSQSKPGSSRAAGEAGPSRVTNNKARKKTATAEEPSDDDEVQEIAPRNSKNHPQGGARGKRKLHKAEEVDEQEEGGRIEDDEDVNDIEEIEQPRTKKARAAPKKPPSTAESTAFTAKGKGKQKARTGVASKAQKAARLEAEPMDLDAIEIADDDDAVEEVEVTNEQVHFGHVPKATSNSRSMAQNNSQLQDSLRKNDRLEKELRQARKHIEDLRRQVEEAHQVRQTEPEQLMERMEVQHKAELTARDDLNRQYAEQLAQKEPLFSSSAGFELFTREQVNRETLHLEQQIKDRDHVIRQHEQNLKKKDEKLKMKDQEIEELKEDKRLMKLELDAEIERVKQLSSKNSHDRGQTSTQSRTRAGNVIGSSSDPKYSKIISFYEDLTNIIVPYMKSHPGKYPVEDTDDWVLRCLYVHKDVVNKQATNGKSLSFDLRLVYDLKPGEQEPVTSQSQLVQSVQYTPLNLDMEPPEFRDSLGFLGDNFTFERDQLSLFVRTLYDYMSGEANEKGEGDEDDSVQFVE</sequence>
<name>A0A409YAH3_9AGAR</name>
<feature type="compositionally biased region" description="Basic and acidic residues" evidence="2">
    <location>
        <begin position="362"/>
        <end position="372"/>
    </location>
</feature>
<feature type="region of interest" description="Disordered" evidence="2">
    <location>
        <begin position="362"/>
        <end position="388"/>
    </location>
</feature>
<dbReference type="AlphaFoldDB" id="A0A409YAH3"/>
<evidence type="ECO:0000256" key="2">
    <source>
        <dbReference type="SAM" id="MobiDB-lite"/>
    </source>
</evidence>
<proteinExistence type="predicted"/>
<dbReference type="STRING" id="231916.A0A409YAH3"/>
<organism evidence="3 4">
    <name type="scientific">Gymnopilus dilepis</name>
    <dbReference type="NCBI Taxonomy" id="231916"/>
    <lineage>
        <taxon>Eukaryota</taxon>
        <taxon>Fungi</taxon>
        <taxon>Dikarya</taxon>
        <taxon>Basidiomycota</taxon>
        <taxon>Agaricomycotina</taxon>
        <taxon>Agaricomycetes</taxon>
        <taxon>Agaricomycetidae</taxon>
        <taxon>Agaricales</taxon>
        <taxon>Agaricineae</taxon>
        <taxon>Hymenogastraceae</taxon>
        <taxon>Gymnopilus</taxon>
    </lineage>
</organism>
<accession>A0A409YAH3</accession>
<feature type="compositionally biased region" description="Polar residues" evidence="2">
    <location>
        <begin position="373"/>
        <end position="388"/>
    </location>
</feature>
<comment type="caution">
    <text evidence="3">The sequence shown here is derived from an EMBL/GenBank/DDBJ whole genome shotgun (WGS) entry which is preliminary data.</text>
</comment>
<dbReference type="InParanoid" id="A0A409YAH3"/>
<dbReference type="Proteomes" id="UP000284706">
    <property type="component" value="Unassembled WGS sequence"/>
</dbReference>
<feature type="coiled-coil region" evidence="1">
    <location>
        <begin position="318"/>
        <end position="359"/>
    </location>
</feature>
<keyword evidence="1" id="KW-0175">Coiled coil</keyword>
<evidence type="ECO:0008006" key="5">
    <source>
        <dbReference type="Google" id="ProtNLM"/>
    </source>
</evidence>